<dbReference type="AlphaFoldDB" id="A0A6J6X4P4"/>
<reference evidence="3" key="1">
    <citation type="submission" date="2020-05" db="EMBL/GenBank/DDBJ databases">
        <authorList>
            <person name="Chiriac C."/>
            <person name="Salcher M."/>
            <person name="Ghai R."/>
            <person name="Kavagutti S V."/>
        </authorList>
    </citation>
    <scope>NUCLEOTIDE SEQUENCE</scope>
</reference>
<dbReference type="PROSITE" id="PS50989">
    <property type="entry name" value="COA_CT_CTER"/>
    <property type="match status" value="1"/>
</dbReference>
<dbReference type="InterPro" id="IPR011763">
    <property type="entry name" value="COA_CT_C"/>
</dbReference>
<protein>
    <submittedName>
        <fullName evidence="3">Unannotated protein</fullName>
    </submittedName>
</protein>
<dbReference type="PANTHER" id="PTHR43842">
    <property type="entry name" value="PROPIONYL-COA CARBOXYLASE BETA CHAIN"/>
    <property type="match status" value="1"/>
</dbReference>
<dbReference type="InterPro" id="IPR051047">
    <property type="entry name" value="AccD/PCCB"/>
</dbReference>
<accession>A0A6J6X4P4</accession>
<dbReference type="Gene3D" id="3.90.226.10">
    <property type="entry name" value="2-enoyl-CoA Hydratase, Chain A, domain 1"/>
    <property type="match status" value="2"/>
</dbReference>
<dbReference type="GO" id="GO:0004658">
    <property type="term" value="F:propionyl-CoA carboxylase activity"/>
    <property type="evidence" value="ECO:0007669"/>
    <property type="project" value="TreeGrafter"/>
</dbReference>
<name>A0A6J6X4P4_9ZZZZ</name>
<dbReference type="InterPro" id="IPR034733">
    <property type="entry name" value="AcCoA_carboxyl_beta"/>
</dbReference>
<evidence type="ECO:0000259" key="1">
    <source>
        <dbReference type="PROSITE" id="PS50980"/>
    </source>
</evidence>
<dbReference type="InterPro" id="IPR011762">
    <property type="entry name" value="COA_CT_N"/>
</dbReference>
<proteinExistence type="predicted"/>
<dbReference type="PROSITE" id="PS50980">
    <property type="entry name" value="COA_CT_NTER"/>
    <property type="match status" value="1"/>
</dbReference>
<dbReference type="PANTHER" id="PTHR43842:SF2">
    <property type="entry name" value="PROPIONYL-COA CARBOXYLASE BETA CHAIN, MITOCHONDRIAL"/>
    <property type="match status" value="1"/>
</dbReference>
<feature type="domain" description="CoA carboxyltransferase C-terminal" evidence="2">
    <location>
        <begin position="268"/>
        <end position="508"/>
    </location>
</feature>
<feature type="domain" description="CoA carboxyltransferase N-terminal" evidence="1">
    <location>
        <begin position="3"/>
        <end position="264"/>
    </location>
</feature>
<dbReference type="Pfam" id="PF01039">
    <property type="entry name" value="Carboxyl_trans"/>
    <property type="match status" value="1"/>
</dbReference>
<organism evidence="3">
    <name type="scientific">freshwater metagenome</name>
    <dbReference type="NCBI Taxonomy" id="449393"/>
    <lineage>
        <taxon>unclassified sequences</taxon>
        <taxon>metagenomes</taxon>
        <taxon>ecological metagenomes</taxon>
    </lineage>
</organism>
<evidence type="ECO:0000313" key="3">
    <source>
        <dbReference type="EMBL" id="CAB4790965.1"/>
    </source>
</evidence>
<dbReference type="InterPro" id="IPR029045">
    <property type="entry name" value="ClpP/crotonase-like_dom_sf"/>
</dbReference>
<dbReference type="SUPFAM" id="SSF52096">
    <property type="entry name" value="ClpP/crotonase"/>
    <property type="match status" value="2"/>
</dbReference>
<evidence type="ECO:0000259" key="2">
    <source>
        <dbReference type="PROSITE" id="PS50989"/>
    </source>
</evidence>
<dbReference type="EMBL" id="CAFAAJ010000010">
    <property type="protein sequence ID" value="CAB4790965.1"/>
    <property type="molecule type" value="Genomic_DNA"/>
</dbReference>
<gene>
    <name evidence="3" type="ORF">UFOPK3001_00252</name>
</gene>
<sequence>MTWEPEVAELQRRLDRAQGMGGPEGIARQRKRGKLTVRERIDLFADPGTFRQFGALRGNGVYDEHGDLASFTPRGQVDGTCLIGGRKVVLMAGDFTVQGGAYEHSGGLGEEMGASERSLEWRLPHVRLIDASGGSVRSVETLGRTYLPDANSFVHTDVALLDVVPVASVVLGAAAGLGALHTSLAHWNVMVENTSQVFPGGPPVVKAALGIDITKEDLGGPQIHARKSGVVDNVAETEAEALDLCRRFLSYLPSSVHELPPRAQPHDDPERRDPELLSIIPRDPRRGFPARKLISHIVDRDSFFEIAPHYGQARIVGLARIDGYPVGIMVNNPLHRGGSTDVAAGSKALRLIQLCDVFHLPLIDLADEPGLMVGLESELAGIERVGARLVCAVVDSRMPWLTFAIRRLYGVGGQTHHRSTGMFLRYAWPSARWGSMHIAGGAAAAYRREIEAAVDPEAARAEIEERLEKVTSPFRTAEATGQDIIDPRDTRPLAVEFVHDAQRILAAQVGPPRMPFRP</sequence>